<organism evidence="3 4">
    <name type="scientific">Sporothrix bragantina</name>
    <dbReference type="NCBI Taxonomy" id="671064"/>
    <lineage>
        <taxon>Eukaryota</taxon>
        <taxon>Fungi</taxon>
        <taxon>Dikarya</taxon>
        <taxon>Ascomycota</taxon>
        <taxon>Pezizomycotina</taxon>
        <taxon>Sordariomycetes</taxon>
        <taxon>Sordariomycetidae</taxon>
        <taxon>Ophiostomatales</taxon>
        <taxon>Ophiostomataceae</taxon>
        <taxon>Sporothrix</taxon>
    </lineage>
</organism>
<evidence type="ECO:0000313" key="3">
    <source>
        <dbReference type="EMBL" id="CAK7226605.1"/>
    </source>
</evidence>
<feature type="region of interest" description="Disordered" evidence="2">
    <location>
        <begin position="221"/>
        <end position="260"/>
    </location>
</feature>
<dbReference type="Proteomes" id="UP001642406">
    <property type="component" value="Unassembled WGS sequence"/>
</dbReference>
<proteinExistence type="predicted"/>
<feature type="compositionally biased region" description="Low complexity" evidence="2">
    <location>
        <begin position="154"/>
        <end position="163"/>
    </location>
</feature>
<dbReference type="EMBL" id="CAWUHC010000060">
    <property type="protein sequence ID" value="CAK7226605.1"/>
    <property type="molecule type" value="Genomic_DNA"/>
</dbReference>
<feature type="region of interest" description="Disordered" evidence="2">
    <location>
        <begin position="154"/>
        <end position="186"/>
    </location>
</feature>
<feature type="compositionally biased region" description="Low complexity" evidence="2">
    <location>
        <begin position="19"/>
        <end position="28"/>
    </location>
</feature>
<evidence type="ECO:0000313" key="4">
    <source>
        <dbReference type="Proteomes" id="UP001642406"/>
    </source>
</evidence>
<keyword evidence="4" id="KW-1185">Reference proteome</keyword>
<dbReference type="InterPro" id="IPR021833">
    <property type="entry name" value="DUF3425"/>
</dbReference>
<keyword evidence="1" id="KW-0175">Coiled coil</keyword>
<evidence type="ECO:0008006" key="5">
    <source>
        <dbReference type="Google" id="ProtNLM"/>
    </source>
</evidence>
<dbReference type="InterPro" id="IPR046347">
    <property type="entry name" value="bZIP_sf"/>
</dbReference>
<comment type="caution">
    <text evidence="3">The sequence shown here is derived from an EMBL/GenBank/DDBJ whole genome shotgun (WGS) entry which is preliminary data.</text>
</comment>
<dbReference type="PANTHER" id="PTHR37012:SF2">
    <property type="entry name" value="BZIP DOMAIN-CONTAINING PROTEIN-RELATED"/>
    <property type="match status" value="1"/>
</dbReference>
<sequence>MATLHSADGESPALAQSASSSTSTTTTTIPVADASKKDKSTDKSAAATSNTLSTTTTTSKRTAQPTDGSAPIRPLDKKRARDRRAQQALRDRTRSTIHNLSEQVSTLTRVVERQTEELSMLRGQLEGVSAENVVLRKRVAAATAAAAAAAAAGGHGLATDTGGSPMDGSDTSAAGTSPHAMFSRPRPAPWQMTPLNGPATCIADTLFVGFVSAQRQVLSSQVPHSHTSPSVTSPTASTTSTHTSTSQPADMSTLLDRRRRGSDEVAKVASDIVRTYAEIETLPKQLAAHFLMTRLLKWLVLLDEPSWNEVPVWLRPTLAQLTIEHPSWIDRIPWPAARDYFIHHPEVSIDQFAAKYGTSLSIRWPYDPSMVVILPPGRTLDNTGSTNKNLNEFLVNPIYEHHIANLVNWEIGDVMRAAFPDMARLVDEAQAQSPQQSDYMRLGG</sequence>
<feature type="compositionally biased region" description="Low complexity" evidence="2">
    <location>
        <begin position="223"/>
        <end position="246"/>
    </location>
</feature>
<name>A0ABP0C4M2_9PEZI</name>
<feature type="compositionally biased region" description="Basic and acidic residues" evidence="2">
    <location>
        <begin position="74"/>
        <end position="94"/>
    </location>
</feature>
<dbReference type="SUPFAM" id="SSF57959">
    <property type="entry name" value="Leucine zipper domain"/>
    <property type="match status" value="1"/>
</dbReference>
<evidence type="ECO:0000256" key="2">
    <source>
        <dbReference type="SAM" id="MobiDB-lite"/>
    </source>
</evidence>
<dbReference type="Pfam" id="PF11905">
    <property type="entry name" value="DUF3425"/>
    <property type="match status" value="1"/>
</dbReference>
<reference evidence="3 4" key="1">
    <citation type="submission" date="2024-01" db="EMBL/GenBank/DDBJ databases">
        <authorList>
            <person name="Allen C."/>
            <person name="Tagirdzhanova G."/>
        </authorList>
    </citation>
    <scope>NUCLEOTIDE SEQUENCE [LARGE SCALE GENOMIC DNA]</scope>
</reference>
<feature type="compositionally biased region" description="Low complexity" evidence="2">
    <location>
        <begin position="43"/>
        <end position="66"/>
    </location>
</feature>
<gene>
    <name evidence="3" type="ORF">SBRCBS47491_006288</name>
</gene>
<evidence type="ECO:0000256" key="1">
    <source>
        <dbReference type="SAM" id="Coils"/>
    </source>
</evidence>
<dbReference type="PANTHER" id="PTHR37012">
    <property type="entry name" value="B-ZIP TRANSCRIPTION FACTOR (EUROFUNG)-RELATED"/>
    <property type="match status" value="1"/>
</dbReference>
<feature type="coiled-coil region" evidence="1">
    <location>
        <begin position="97"/>
        <end position="131"/>
    </location>
</feature>
<dbReference type="Gene3D" id="1.20.5.170">
    <property type="match status" value="1"/>
</dbReference>
<protein>
    <recommendedName>
        <fullName evidence="5">BZIP transcription factor</fullName>
    </recommendedName>
</protein>
<accession>A0ABP0C4M2</accession>
<feature type="region of interest" description="Disordered" evidence="2">
    <location>
        <begin position="1"/>
        <end position="95"/>
    </location>
</feature>
<dbReference type="CDD" id="cd14688">
    <property type="entry name" value="bZIP_YAP"/>
    <property type="match status" value="1"/>
</dbReference>